<sequence length="555" mass="59351">MKKQLLFLLLIPLSGLYAQDYTPLQVSSGFTADVIADGLNPSAVSTSIAVDAADFNFMSADFQANDGDTPPAYALPVSGLIESTTISGLTYQLAPYYENNSLRIESQDEVGSLTFSNPVMATTLYIMACTGSGQGTIIGNIYFSDGTSQEITPVVVPDWFYSNALPVITSGFGRVNRVNDVIENPAGNPRLYQVEVAILPENQGKLISSMDFTKTSSAQGIVNIFAVSAHVLGSCPSPTEFFVSSTADGAGISWTPSPIAPASGYDYYYSTDPTEPSDMQNPSGNVNASTTYVSLSGLGIGQHYYFWVRANCSASDKGTWQLVEFTTGQQETTNPNGDINTSYIDAASITTESENTCPGLLSVEVPAGYKITSTAVAYDMETASNGWKSEQRSILVCNTSGLKEDSISQGTGSSGGIQEYFRDGLSIANDLTGTVEFELRAWRTYGGTDCNPTWNRVVGDTFKVTITYEPLLNTETADVDVFSAYPNPVQNVLTVSAKEALSEVMLYNMLGQEIKHKPGTGAKEITLDTSNLAKGTYIVKAQTASGVKSLNVIKN</sequence>
<dbReference type="Pfam" id="PF18962">
    <property type="entry name" value="Por_Secre_tail"/>
    <property type="match status" value="1"/>
</dbReference>
<feature type="domain" description="Fibronectin type-III" evidence="3">
    <location>
        <begin position="235"/>
        <end position="331"/>
    </location>
</feature>
<dbReference type="AlphaFoldDB" id="A0A2S0REX7"/>
<dbReference type="InterPro" id="IPR026444">
    <property type="entry name" value="Secre_tail"/>
</dbReference>
<feature type="signal peptide" evidence="2">
    <location>
        <begin position="1"/>
        <end position="18"/>
    </location>
</feature>
<organism evidence="4 5">
    <name type="scientific">Flavobacterium magnum</name>
    <dbReference type="NCBI Taxonomy" id="2162713"/>
    <lineage>
        <taxon>Bacteria</taxon>
        <taxon>Pseudomonadati</taxon>
        <taxon>Bacteroidota</taxon>
        <taxon>Flavobacteriia</taxon>
        <taxon>Flavobacteriales</taxon>
        <taxon>Flavobacteriaceae</taxon>
        <taxon>Flavobacterium</taxon>
    </lineage>
</organism>
<gene>
    <name evidence="4" type="ORF">HYN48_05880</name>
</gene>
<dbReference type="InterPro" id="IPR003961">
    <property type="entry name" value="FN3_dom"/>
</dbReference>
<keyword evidence="1 2" id="KW-0732">Signal</keyword>
<dbReference type="SUPFAM" id="SSF49265">
    <property type="entry name" value="Fibronectin type III"/>
    <property type="match status" value="1"/>
</dbReference>
<dbReference type="CDD" id="cd00063">
    <property type="entry name" value="FN3"/>
    <property type="match status" value="1"/>
</dbReference>
<feature type="chain" id="PRO_5015676176" description="Fibronectin type-III domain-containing protein" evidence="2">
    <location>
        <begin position="19"/>
        <end position="555"/>
    </location>
</feature>
<protein>
    <recommendedName>
        <fullName evidence="3">Fibronectin type-III domain-containing protein</fullName>
    </recommendedName>
</protein>
<reference evidence="4 5" key="1">
    <citation type="submission" date="2018-04" db="EMBL/GenBank/DDBJ databases">
        <title>Genome sequencing of Flavobacterium sp. HYN0048.</title>
        <authorList>
            <person name="Yi H."/>
            <person name="Baek C."/>
        </authorList>
    </citation>
    <scope>NUCLEOTIDE SEQUENCE [LARGE SCALE GENOMIC DNA]</scope>
    <source>
        <strain evidence="4 5">HYN0048</strain>
    </source>
</reference>
<dbReference type="Pfam" id="PF00041">
    <property type="entry name" value="fn3"/>
    <property type="match status" value="1"/>
</dbReference>
<keyword evidence="5" id="KW-1185">Reference proteome</keyword>
<evidence type="ECO:0000256" key="1">
    <source>
        <dbReference type="ARBA" id="ARBA00022729"/>
    </source>
</evidence>
<dbReference type="NCBIfam" id="TIGR04183">
    <property type="entry name" value="Por_Secre_tail"/>
    <property type="match status" value="1"/>
</dbReference>
<dbReference type="Gene3D" id="2.60.40.10">
    <property type="entry name" value="Immunoglobulins"/>
    <property type="match status" value="1"/>
</dbReference>
<dbReference type="InterPro" id="IPR036116">
    <property type="entry name" value="FN3_sf"/>
</dbReference>
<dbReference type="PROSITE" id="PS50853">
    <property type="entry name" value="FN3"/>
    <property type="match status" value="1"/>
</dbReference>
<evidence type="ECO:0000259" key="3">
    <source>
        <dbReference type="PROSITE" id="PS50853"/>
    </source>
</evidence>
<dbReference type="OrthoDB" id="1274898at2"/>
<evidence type="ECO:0000313" key="4">
    <source>
        <dbReference type="EMBL" id="AWA29651.1"/>
    </source>
</evidence>
<dbReference type="Proteomes" id="UP000244193">
    <property type="component" value="Chromosome"/>
</dbReference>
<dbReference type="EMBL" id="CP028811">
    <property type="protein sequence ID" value="AWA29651.1"/>
    <property type="molecule type" value="Genomic_DNA"/>
</dbReference>
<dbReference type="InterPro" id="IPR013783">
    <property type="entry name" value="Ig-like_fold"/>
</dbReference>
<evidence type="ECO:0000313" key="5">
    <source>
        <dbReference type="Proteomes" id="UP000244193"/>
    </source>
</evidence>
<accession>A0A2S0REX7</accession>
<proteinExistence type="predicted"/>
<dbReference type="RefSeq" id="WP_108370235.1">
    <property type="nucleotide sequence ID" value="NZ_CP028811.1"/>
</dbReference>
<name>A0A2S0REX7_9FLAO</name>
<evidence type="ECO:0000256" key="2">
    <source>
        <dbReference type="SAM" id="SignalP"/>
    </source>
</evidence>
<dbReference type="KEGG" id="fmg:HYN48_05880"/>